<organism evidence="1 2">
    <name type="scientific">Durusdinium trenchii</name>
    <dbReference type="NCBI Taxonomy" id="1381693"/>
    <lineage>
        <taxon>Eukaryota</taxon>
        <taxon>Sar</taxon>
        <taxon>Alveolata</taxon>
        <taxon>Dinophyceae</taxon>
        <taxon>Suessiales</taxon>
        <taxon>Symbiodiniaceae</taxon>
        <taxon>Durusdinium</taxon>
    </lineage>
</organism>
<proteinExistence type="predicted"/>
<dbReference type="InterPro" id="IPR036047">
    <property type="entry name" value="F-box-like_dom_sf"/>
</dbReference>
<dbReference type="EMBL" id="CAXAMN010002558">
    <property type="protein sequence ID" value="CAK9000172.1"/>
    <property type="molecule type" value="Genomic_DNA"/>
</dbReference>
<evidence type="ECO:0000313" key="2">
    <source>
        <dbReference type="Proteomes" id="UP001642484"/>
    </source>
</evidence>
<name>A0ABP0IDU4_9DINO</name>
<dbReference type="SUPFAM" id="SSF81383">
    <property type="entry name" value="F-box domain"/>
    <property type="match status" value="1"/>
</dbReference>
<reference evidence="1 2" key="1">
    <citation type="submission" date="2024-02" db="EMBL/GenBank/DDBJ databases">
        <authorList>
            <person name="Chen Y."/>
            <person name="Shah S."/>
            <person name="Dougan E. K."/>
            <person name="Thang M."/>
            <person name="Chan C."/>
        </authorList>
    </citation>
    <scope>NUCLEOTIDE SEQUENCE [LARGE SCALE GENOMIC DNA]</scope>
</reference>
<evidence type="ECO:0000313" key="1">
    <source>
        <dbReference type="EMBL" id="CAK9000172.1"/>
    </source>
</evidence>
<dbReference type="PANTHER" id="PTHR48218">
    <property type="entry name" value="F-BOX DOMAIN CONTAINING PROTEIN"/>
    <property type="match status" value="1"/>
</dbReference>
<comment type="caution">
    <text evidence="1">The sequence shown here is derived from an EMBL/GenBank/DDBJ whole genome shotgun (WGS) entry which is preliminary data.</text>
</comment>
<dbReference type="PANTHER" id="PTHR48218:SF3">
    <property type="entry name" value="OS07G0170800 PROTEIN"/>
    <property type="match status" value="1"/>
</dbReference>
<accession>A0ABP0IDU4</accession>
<sequence>MDNQELRDFKDFLCFRFVGALELCRMAPTHRRWCKTAQEDALWLELCRACWSTKVSSFHLTKRRQEELSSQGISWKEHYRQHLQDGGRSCITLEELTENVWDFTFRLHPQLRASSSFRFDPDSRCVTGHPNGLTYHWQLSADGHRVELGAFPQAKVIRRDDWGWAIANSNIVCCSLDAKDLAVPGAVDLHPQLFSLEQLAPSLQLVQLLMQLQSGFAWPPGSSAGYPRTEGTEG</sequence>
<protein>
    <submittedName>
        <fullName evidence="1">Uncharacterized protein</fullName>
    </submittedName>
</protein>
<gene>
    <name evidence="1" type="ORF">CCMP2556_LOCUS5965</name>
</gene>
<keyword evidence="2" id="KW-1185">Reference proteome</keyword>
<dbReference type="Proteomes" id="UP001642484">
    <property type="component" value="Unassembled WGS sequence"/>
</dbReference>